<name>A9L164_SHEB9</name>
<keyword evidence="1" id="KW-0812">Transmembrane</keyword>
<dbReference type="KEGG" id="sbn:Sbal195_2140"/>
<accession>A9L164</accession>
<evidence type="ECO:0000256" key="1">
    <source>
        <dbReference type="SAM" id="Phobius"/>
    </source>
</evidence>
<evidence type="ECO:0000313" key="2">
    <source>
        <dbReference type="EMBL" id="ABX49309.1"/>
    </source>
</evidence>
<protein>
    <submittedName>
        <fullName evidence="2">Uncharacterized protein</fullName>
    </submittedName>
</protein>
<keyword evidence="1" id="KW-0472">Membrane</keyword>
<organism evidence="2 3">
    <name type="scientific">Shewanella baltica (strain OS195)</name>
    <dbReference type="NCBI Taxonomy" id="399599"/>
    <lineage>
        <taxon>Bacteria</taxon>
        <taxon>Pseudomonadati</taxon>
        <taxon>Pseudomonadota</taxon>
        <taxon>Gammaproteobacteria</taxon>
        <taxon>Alteromonadales</taxon>
        <taxon>Shewanellaceae</taxon>
        <taxon>Shewanella</taxon>
    </lineage>
</organism>
<feature type="transmembrane region" description="Helical" evidence="1">
    <location>
        <begin position="17"/>
        <end position="36"/>
    </location>
</feature>
<dbReference type="EMBL" id="CP000891">
    <property type="protein sequence ID" value="ABX49309.1"/>
    <property type="molecule type" value="Genomic_DNA"/>
</dbReference>
<gene>
    <name evidence="2" type="ordered locus">Sbal195_2140</name>
</gene>
<sequence>MLELKSLIWIVLMEKEFIGLLGVVVGFVLNLVYGAWGKRNQRKQEQYYLAVVVTMQLDRFFDEAVFLCGDNGTPDQEGYYISTIPYPKFELPTKDVDWRSLPQDLMRDILWLPECIRSAQELIASASEYAASPPYFEEYFETRQYEFAKLALSVNKMSMRLRKVANLPMRKISDEYYDPITGLIKIVSKVDKVRDERHLNRSILLKEKRAT</sequence>
<reference evidence="2 3" key="1">
    <citation type="submission" date="2007-11" db="EMBL/GenBank/DDBJ databases">
        <title>Complete sequence of chromosome of Shewanella baltica OS195.</title>
        <authorList>
            <consortium name="US DOE Joint Genome Institute"/>
            <person name="Copeland A."/>
            <person name="Lucas S."/>
            <person name="Lapidus A."/>
            <person name="Barry K."/>
            <person name="Glavina del Rio T."/>
            <person name="Dalin E."/>
            <person name="Tice H."/>
            <person name="Pitluck S."/>
            <person name="Chain P."/>
            <person name="Malfatti S."/>
            <person name="Shin M."/>
            <person name="Vergez L."/>
            <person name="Schmutz J."/>
            <person name="Larimer F."/>
            <person name="Land M."/>
            <person name="Hauser L."/>
            <person name="Kyrpides N."/>
            <person name="Kim E."/>
            <person name="Brettar I."/>
            <person name="Rodrigues J."/>
            <person name="Konstantinidis K."/>
            <person name="Klappenbach J."/>
            <person name="Hofle M."/>
            <person name="Tiedje J."/>
            <person name="Richardson P."/>
        </authorList>
    </citation>
    <scope>NUCLEOTIDE SEQUENCE [LARGE SCALE GENOMIC DNA]</scope>
    <source>
        <strain evidence="2 3">OS195</strain>
    </source>
</reference>
<proteinExistence type="predicted"/>
<keyword evidence="1" id="KW-1133">Transmembrane helix</keyword>
<dbReference type="HOGENOM" id="CLU_112896_0_0_6"/>
<dbReference type="Proteomes" id="UP000000770">
    <property type="component" value="Chromosome"/>
</dbReference>
<dbReference type="AlphaFoldDB" id="A9L164"/>
<evidence type="ECO:0000313" key="3">
    <source>
        <dbReference type="Proteomes" id="UP000000770"/>
    </source>
</evidence>